<feature type="transmembrane region" description="Helical" evidence="1">
    <location>
        <begin position="125"/>
        <end position="143"/>
    </location>
</feature>
<evidence type="ECO:0000313" key="3">
    <source>
        <dbReference type="Proteomes" id="UP001432027"/>
    </source>
</evidence>
<feature type="transmembrane region" description="Helical" evidence="1">
    <location>
        <begin position="27"/>
        <end position="45"/>
    </location>
</feature>
<keyword evidence="1" id="KW-1133">Transmembrane helix</keyword>
<feature type="non-terminal residue" evidence="2">
    <location>
        <position position="162"/>
    </location>
</feature>
<gene>
    <name evidence="2" type="ORF">PENTCL1PPCAC_15567</name>
</gene>
<dbReference type="Proteomes" id="UP001432027">
    <property type="component" value="Unassembled WGS sequence"/>
</dbReference>
<proteinExistence type="predicted"/>
<dbReference type="AlphaFoldDB" id="A0AAV5TF67"/>
<comment type="caution">
    <text evidence="2">The sequence shown here is derived from an EMBL/GenBank/DDBJ whole genome shotgun (WGS) entry which is preliminary data.</text>
</comment>
<evidence type="ECO:0000256" key="1">
    <source>
        <dbReference type="SAM" id="Phobius"/>
    </source>
</evidence>
<feature type="transmembrane region" description="Helical" evidence="1">
    <location>
        <begin position="57"/>
        <end position="79"/>
    </location>
</feature>
<accession>A0AAV5TF67</accession>
<dbReference type="PANTHER" id="PTHR45830:SF15">
    <property type="entry name" value="SERPENTINE RECEPTOR, CLASS I"/>
    <property type="match status" value="1"/>
</dbReference>
<dbReference type="EMBL" id="BTSX01000004">
    <property type="protein sequence ID" value="GMS93392.1"/>
    <property type="molecule type" value="Genomic_DNA"/>
</dbReference>
<sequence length="162" mass="19068">MHNETFTYRFDLDRDYFIDFSLRFQSILPFFTLITIRPLILLILMKKRDYMGADIRWGYILSQIAMMAQEFNFCFLFRIHDLSPYAGLYCDGPICRMGIVKQYLMIAKQVILHGEGLRKTVDPQMLLSASTIGTVPAFLFLLVRMHQRIIENTRSRLKLSAR</sequence>
<organism evidence="2 3">
    <name type="scientific">Pristionchus entomophagus</name>
    <dbReference type="NCBI Taxonomy" id="358040"/>
    <lineage>
        <taxon>Eukaryota</taxon>
        <taxon>Metazoa</taxon>
        <taxon>Ecdysozoa</taxon>
        <taxon>Nematoda</taxon>
        <taxon>Chromadorea</taxon>
        <taxon>Rhabditida</taxon>
        <taxon>Rhabditina</taxon>
        <taxon>Diplogasteromorpha</taxon>
        <taxon>Diplogasteroidea</taxon>
        <taxon>Neodiplogasteridae</taxon>
        <taxon>Pristionchus</taxon>
    </lineage>
</organism>
<keyword evidence="1" id="KW-0812">Transmembrane</keyword>
<keyword evidence="3" id="KW-1185">Reference proteome</keyword>
<evidence type="ECO:0008006" key="4">
    <source>
        <dbReference type="Google" id="ProtNLM"/>
    </source>
</evidence>
<keyword evidence="1" id="KW-0472">Membrane</keyword>
<name>A0AAV5TF67_9BILA</name>
<protein>
    <recommendedName>
        <fullName evidence="4">G protein-coupled receptor</fullName>
    </recommendedName>
</protein>
<reference evidence="2" key="1">
    <citation type="submission" date="2023-10" db="EMBL/GenBank/DDBJ databases">
        <title>Genome assembly of Pristionchus species.</title>
        <authorList>
            <person name="Yoshida K."/>
            <person name="Sommer R.J."/>
        </authorList>
    </citation>
    <scope>NUCLEOTIDE SEQUENCE</scope>
    <source>
        <strain evidence="2">RS0144</strain>
    </source>
</reference>
<dbReference type="PANTHER" id="PTHR45830">
    <property type="entry name" value="SERPENTINE RECEPTOR, CLASS I"/>
    <property type="match status" value="1"/>
</dbReference>
<evidence type="ECO:0000313" key="2">
    <source>
        <dbReference type="EMBL" id="GMS93392.1"/>
    </source>
</evidence>